<evidence type="ECO:0000256" key="5">
    <source>
        <dbReference type="ARBA" id="ARBA00023016"/>
    </source>
</evidence>
<dbReference type="PRINTS" id="PR00773">
    <property type="entry name" value="GRPEPROTEIN"/>
</dbReference>
<dbReference type="GO" id="GO:0006457">
    <property type="term" value="P:protein folding"/>
    <property type="evidence" value="ECO:0007669"/>
    <property type="project" value="InterPro"/>
</dbReference>
<keyword evidence="5 10" id="KW-0346">Stress response</keyword>
<gene>
    <name evidence="10 14" type="primary">grpE</name>
    <name evidence="14" type="ORF">CH338_03465</name>
</gene>
<dbReference type="PANTHER" id="PTHR21237:SF23">
    <property type="entry name" value="GRPE PROTEIN HOMOLOG, MITOCHONDRIAL"/>
    <property type="match status" value="1"/>
</dbReference>
<keyword evidence="6 10" id="KW-0143">Chaperone</keyword>
<name>A0A327L0V1_9BRAD</name>
<dbReference type="InterPro" id="IPR013805">
    <property type="entry name" value="GrpE_CC"/>
</dbReference>
<dbReference type="GO" id="GO:0042803">
    <property type="term" value="F:protein homodimerization activity"/>
    <property type="evidence" value="ECO:0007669"/>
    <property type="project" value="InterPro"/>
</dbReference>
<comment type="function">
    <text evidence="7 10 11">Participates actively in the response to hyperosmotic and heat shock by preventing the aggregation of stress-denatured proteins, in association with DnaK and GrpE. It is the nucleotide exchange factor for DnaK and may function as a thermosensor. Unfolded proteins bind initially to DnaJ; upon interaction with the DnaJ-bound protein, DnaK hydrolyzes its bound ATP, resulting in the formation of a stable complex. GrpE releases ADP from DnaK; ATP binding to DnaK triggers the release of the substrate protein, thus completing the reaction cycle. Several rounds of ATP-dependent interactions between DnaJ, DnaK and GrpE are required for fully efficient folding.</text>
</comment>
<keyword evidence="13" id="KW-0175">Coiled coil</keyword>
<keyword evidence="15" id="KW-1185">Reference proteome</keyword>
<evidence type="ECO:0000256" key="8">
    <source>
        <dbReference type="ARBA" id="ARBA00072274"/>
    </source>
</evidence>
<comment type="subcellular location">
    <subcellularLocation>
        <location evidence="1 10">Cytoplasm</location>
    </subcellularLocation>
</comment>
<dbReference type="Gene3D" id="3.90.20.20">
    <property type="match status" value="1"/>
</dbReference>
<evidence type="ECO:0000313" key="15">
    <source>
        <dbReference type="Proteomes" id="UP000248863"/>
    </source>
</evidence>
<dbReference type="SUPFAM" id="SSF51064">
    <property type="entry name" value="Head domain of nucleotide exchange factor GrpE"/>
    <property type="match status" value="1"/>
</dbReference>
<evidence type="ECO:0000256" key="7">
    <source>
        <dbReference type="ARBA" id="ARBA00053401"/>
    </source>
</evidence>
<dbReference type="PANTHER" id="PTHR21237">
    <property type="entry name" value="GRPE PROTEIN"/>
    <property type="match status" value="1"/>
</dbReference>
<evidence type="ECO:0000256" key="13">
    <source>
        <dbReference type="SAM" id="Coils"/>
    </source>
</evidence>
<comment type="caution">
    <text evidence="14">The sequence shown here is derived from an EMBL/GenBank/DDBJ whole genome shotgun (WGS) entry which is preliminary data.</text>
</comment>
<dbReference type="AlphaFoldDB" id="A0A327L0V1"/>
<evidence type="ECO:0000256" key="2">
    <source>
        <dbReference type="ARBA" id="ARBA00009054"/>
    </source>
</evidence>
<evidence type="ECO:0000256" key="12">
    <source>
        <dbReference type="RuleBase" id="RU004478"/>
    </source>
</evidence>
<dbReference type="GO" id="GO:0000774">
    <property type="term" value="F:adenyl-nucleotide exchange factor activity"/>
    <property type="evidence" value="ECO:0007669"/>
    <property type="project" value="InterPro"/>
</dbReference>
<dbReference type="HAMAP" id="MF_01151">
    <property type="entry name" value="GrpE"/>
    <property type="match status" value="1"/>
</dbReference>
<dbReference type="Pfam" id="PF01025">
    <property type="entry name" value="GrpE"/>
    <property type="match status" value="1"/>
</dbReference>
<dbReference type="SUPFAM" id="SSF58014">
    <property type="entry name" value="Coiled-coil domain of nucleotide exchange factor GrpE"/>
    <property type="match status" value="1"/>
</dbReference>
<dbReference type="InterPro" id="IPR000740">
    <property type="entry name" value="GrpE"/>
</dbReference>
<dbReference type="Gene3D" id="2.30.22.10">
    <property type="entry name" value="Head domain of nucleotide exchange factor GrpE"/>
    <property type="match status" value="1"/>
</dbReference>
<keyword evidence="4 10" id="KW-0963">Cytoplasm</keyword>
<evidence type="ECO:0000256" key="10">
    <source>
        <dbReference type="HAMAP-Rule" id="MF_01151"/>
    </source>
</evidence>
<dbReference type="CDD" id="cd00446">
    <property type="entry name" value="GrpE"/>
    <property type="match status" value="1"/>
</dbReference>
<comment type="similarity">
    <text evidence="2 10 12">Belongs to the GrpE family.</text>
</comment>
<dbReference type="FunFam" id="2.30.22.10:FF:000001">
    <property type="entry name" value="Protein GrpE"/>
    <property type="match status" value="1"/>
</dbReference>
<protein>
    <recommendedName>
        <fullName evidence="8 10">Protein GrpE</fullName>
    </recommendedName>
    <alternativeName>
        <fullName evidence="9 10">HSP-70 cofactor</fullName>
    </alternativeName>
</protein>
<dbReference type="GO" id="GO:0005737">
    <property type="term" value="C:cytoplasm"/>
    <property type="evidence" value="ECO:0007669"/>
    <property type="project" value="UniProtKB-SubCell"/>
</dbReference>
<dbReference type="GO" id="GO:0051082">
    <property type="term" value="F:unfolded protein binding"/>
    <property type="evidence" value="ECO:0007669"/>
    <property type="project" value="TreeGrafter"/>
</dbReference>
<evidence type="ECO:0000313" key="14">
    <source>
        <dbReference type="EMBL" id="RAI41298.1"/>
    </source>
</evidence>
<feature type="coiled-coil region" evidence="13">
    <location>
        <begin position="28"/>
        <end position="55"/>
    </location>
</feature>
<comment type="subunit">
    <text evidence="3 10">Homodimer.</text>
</comment>
<dbReference type="Proteomes" id="UP000248863">
    <property type="component" value="Unassembled WGS sequence"/>
</dbReference>
<dbReference type="GO" id="GO:0051087">
    <property type="term" value="F:protein-folding chaperone binding"/>
    <property type="evidence" value="ECO:0007669"/>
    <property type="project" value="InterPro"/>
</dbReference>
<evidence type="ECO:0000256" key="9">
    <source>
        <dbReference type="ARBA" id="ARBA00076414"/>
    </source>
</evidence>
<dbReference type="PROSITE" id="PS01071">
    <property type="entry name" value="GRPE"/>
    <property type="match status" value="1"/>
</dbReference>
<organism evidence="14 15">
    <name type="scientific">Rhodoplanes elegans</name>
    <dbReference type="NCBI Taxonomy" id="29408"/>
    <lineage>
        <taxon>Bacteria</taxon>
        <taxon>Pseudomonadati</taxon>
        <taxon>Pseudomonadota</taxon>
        <taxon>Alphaproteobacteria</taxon>
        <taxon>Hyphomicrobiales</taxon>
        <taxon>Nitrobacteraceae</taxon>
        <taxon>Rhodoplanes</taxon>
    </lineage>
</organism>
<reference evidence="14 15" key="1">
    <citation type="submission" date="2017-07" db="EMBL/GenBank/DDBJ databases">
        <title>Draft Genome Sequences of Select Purple Nonsulfur Bacteria.</title>
        <authorList>
            <person name="Lasarre B."/>
            <person name="Mckinlay J.B."/>
        </authorList>
    </citation>
    <scope>NUCLEOTIDE SEQUENCE [LARGE SCALE GENOMIC DNA]</scope>
    <source>
        <strain evidence="14 15">DSM 11907</strain>
    </source>
</reference>
<evidence type="ECO:0000256" key="4">
    <source>
        <dbReference type="ARBA" id="ARBA00022490"/>
    </source>
</evidence>
<dbReference type="EMBL" id="NPEU01000020">
    <property type="protein sequence ID" value="RAI41298.1"/>
    <property type="molecule type" value="Genomic_DNA"/>
</dbReference>
<evidence type="ECO:0000256" key="3">
    <source>
        <dbReference type="ARBA" id="ARBA00011738"/>
    </source>
</evidence>
<dbReference type="InterPro" id="IPR009012">
    <property type="entry name" value="GrpE_head"/>
</dbReference>
<sequence length="181" mass="20137">MTMSSPHSIEDEAVATEATDVATLLSENASLKDRLLRALADAENARRQADRKAEDTRKFAVAEFARELLPVIDNLQRVIEARKTVPSTQHDALLEGVETTLRLFLQTLERFGVKKIAASGQRFDPSLHEALMEAEDASHPPGIITRVLEDGYMIHDRLLRPARVVVSKKHPPTDHGSILQD</sequence>
<proteinExistence type="inferred from homology"/>
<evidence type="ECO:0000256" key="1">
    <source>
        <dbReference type="ARBA" id="ARBA00004496"/>
    </source>
</evidence>
<evidence type="ECO:0000256" key="6">
    <source>
        <dbReference type="ARBA" id="ARBA00023186"/>
    </source>
</evidence>
<evidence type="ECO:0000256" key="11">
    <source>
        <dbReference type="RuleBase" id="RU000639"/>
    </source>
</evidence>
<accession>A0A327L0V1</accession>